<accession>A0A427XY31</accession>
<evidence type="ECO:0000256" key="6">
    <source>
        <dbReference type="SAM" id="Phobius"/>
    </source>
</evidence>
<comment type="similarity">
    <text evidence="1">Belongs to the TfdA dioxygenase family.</text>
</comment>
<dbReference type="InterPro" id="IPR051323">
    <property type="entry name" value="AtsK-like"/>
</dbReference>
<keyword evidence="5" id="KW-0408">Iron</keyword>
<keyword evidence="6" id="KW-0472">Membrane</keyword>
<keyword evidence="4" id="KW-0560">Oxidoreductase</keyword>
<comment type="caution">
    <text evidence="8">The sequence shown here is derived from an EMBL/GenBank/DDBJ whole genome shotgun (WGS) entry which is preliminary data.</text>
</comment>
<dbReference type="SUPFAM" id="SSF51197">
    <property type="entry name" value="Clavaminate synthase-like"/>
    <property type="match status" value="1"/>
</dbReference>
<dbReference type="PANTHER" id="PTHR30468">
    <property type="entry name" value="ALPHA-KETOGLUTARATE-DEPENDENT SULFONATE DIOXYGENASE"/>
    <property type="match status" value="1"/>
</dbReference>
<evidence type="ECO:0000256" key="2">
    <source>
        <dbReference type="ARBA" id="ARBA00022723"/>
    </source>
</evidence>
<reference evidence="8 9" key="1">
    <citation type="submission" date="2018-11" db="EMBL/GenBank/DDBJ databases">
        <title>Genome sequence of Saitozyma podzolica DSM 27192.</title>
        <authorList>
            <person name="Aliyu H."/>
            <person name="Gorte O."/>
            <person name="Ochsenreither K."/>
        </authorList>
    </citation>
    <scope>NUCLEOTIDE SEQUENCE [LARGE SCALE GENOMIC DNA]</scope>
    <source>
        <strain evidence="8 9">DSM 27192</strain>
    </source>
</reference>
<feature type="transmembrane region" description="Helical" evidence="6">
    <location>
        <begin position="59"/>
        <end position="77"/>
    </location>
</feature>
<dbReference type="Proteomes" id="UP000279259">
    <property type="component" value="Unassembled WGS sequence"/>
</dbReference>
<evidence type="ECO:0000256" key="3">
    <source>
        <dbReference type="ARBA" id="ARBA00022964"/>
    </source>
</evidence>
<evidence type="ECO:0000256" key="1">
    <source>
        <dbReference type="ARBA" id="ARBA00005896"/>
    </source>
</evidence>
<dbReference type="GO" id="GO:0046872">
    <property type="term" value="F:metal ion binding"/>
    <property type="evidence" value="ECO:0007669"/>
    <property type="project" value="UniProtKB-KW"/>
</dbReference>
<dbReference type="GO" id="GO:0016706">
    <property type="term" value="F:2-oxoglutarate-dependent dioxygenase activity"/>
    <property type="evidence" value="ECO:0007669"/>
    <property type="project" value="TreeGrafter"/>
</dbReference>
<evidence type="ECO:0000313" key="9">
    <source>
        <dbReference type="Proteomes" id="UP000279259"/>
    </source>
</evidence>
<dbReference type="PANTHER" id="PTHR30468:SF20">
    <property type="entry name" value="TAUD_TFDA-LIKE DOMAIN-CONTAINING PROTEIN-RELATED"/>
    <property type="match status" value="1"/>
</dbReference>
<feature type="domain" description="TauD/TfdA-like" evidence="7">
    <location>
        <begin position="93"/>
        <end position="355"/>
    </location>
</feature>
<sequence>MDSKAPREKGRLGKIANLRWPLLVWAIFGTALTLSDGILTPAVSVVSAVEGIAVAQPSVTNAIVGISIAFLIFLFGLPPLGTQKITFFFAPGMGEEFPGDLQLSELLKAPNADTLIQDLAVLISERGVAFFRGQDLSAEDMKVLGQKLGELSGKPAESGLHIHHLTEVNSPKGDQVHIVTSTRRVDRYRGDSSRLHSLKWHSDSCYEPVPSDYTLLKIHTLPASGGDTLWANGYEVYSRLSPPLARMLEGLNALHDVRSHYTKAGEDFGNKLRTGERGHPLNTGQDLCAIHPVIRTQYAYYHFVPVTGWKAVFVNKGVTKRIIGLSKDESDAILDYLNKLFLENHDLQLRFKWKVDNGGGLLADDPLPTSDYEDQLRVGDRVVGVGEKPYYDPNAKDRRRALGLPGFFDDK</sequence>
<feature type="transmembrane region" description="Helical" evidence="6">
    <location>
        <begin position="20"/>
        <end position="39"/>
    </location>
</feature>
<evidence type="ECO:0000259" key="7">
    <source>
        <dbReference type="Pfam" id="PF02668"/>
    </source>
</evidence>
<protein>
    <recommendedName>
        <fullName evidence="7">TauD/TfdA-like domain-containing protein</fullName>
    </recommendedName>
</protein>
<dbReference type="Pfam" id="PF02668">
    <property type="entry name" value="TauD"/>
    <property type="match status" value="1"/>
</dbReference>
<dbReference type="EMBL" id="RSCD01000024">
    <property type="protein sequence ID" value="RSH83731.1"/>
    <property type="molecule type" value="Genomic_DNA"/>
</dbReference>
<dbReference type="GO" id="GO:0005737">
    <property type="term" value="C:cytoplasm"/>
    <property type="evidence" value="ECO:0007669"/>
    <property type="project" value="TreeGrafter"/>
</dbReference>
<dbReference type="InterPro" id="IPR003819">
    <property type="entry name" value="TauD/TfdA-like"/>
</dbReference>
<keyword evidence="3" id="KW-0223">Dioxygenase</keyword>
<keyword evidence="6" id="KW-1133">Transmembrane helix</keyword>
<gene>
    <name evidence="8" type="ORF">EHS25_005635</name>
</gene>
<name>A0A427XY31_9TREE</name>
<keyword evidence="6" id="KW-0812">Transmembrane</keyword>
<proteinExistence type="inferred from homology"/>
<organism evidence="8 9">
    <name type="scientific">Saitozyma podzolica</name>
    <dbReference type="NCBI Taxonomy" id="1890683"/>
    <lineage>
        <taxon>Eukaryota</taxon>
        <taxon>Fungi</taxon>
        <taxon>Dikarya</taxon>
        <taxon>Basidiomycota</taxon>
        <taxon>Agaricomycotina</taxon>
        <taxon>Tremellomycetes</taxon>
        <taxon>Tremellales</taxon>
        <taxon>Trimorphomycetaceae</taxon>
        <taxon>Saitozyma</taxon>
    </lineage>
</organism>
<evidence type="ECO:0000256" key="5">
    <source>
        <dbReference type="ARBA" id="ARBA00023004"/>
    </source>
</evidence>
<dbReference type="OrthoDB" id="10257314at2759"/>
<dbReference type="STRING" id="1890683.A0A427XY31"/>
<evidence type="ECO:0000256" key="4">
    <source>
        <dbReference type="ARBA" id="ARBA00023002"/>
    </source>
</evidence>
<dbReference type="AlphaFoldDB" id="A0A427XY31"/>
<dbReference type="Gene3D" id="3.60.130.10">
    <property type="entry name" value="Clavaminate synthase-like"/>
    <property type="match status" value="1"/>
</dbReference>
<keyword evidence="9" id="KW-1185">Reference proteome</keyword>
<keyword evidence="2" id="KW-0479">Metal-binding</keyword>
<evidence type="ECO:0000313" key="8">
    <source>
        <dbReference type="EMBL" id="RSH83731.1"/>
    </source>
</evidence>
<dbReference type="InterPro" id="IPR042098">
    <property type="entry name" value="TauD-like_sf"/>
</dbReference>